<evidence type="ECO:0000259" key="5">
    <source>
        <dbReference type="Pfam" id="PF17177"/>
    </source>
</evidence>
<dbReference type="AlphaFoldDB" id="A0A8T0KBP3"/>
<dbReference type="NCBIfam" id="TIGR00756">
    <property type="entry name" value="PPR"/>
    <property type="match status" value="6"/>
</dbReference>
<dbReference type="Pfam" id="PF13041">
    <property type="entry name" value="PPR_2"/>
    <property type="match status" value="1"/>
</dbReference>
<evidence type="ECO:0000256" key="1">
    <source>
        <dbReference type="ARBA" id="ARBA00007626"/>
    </source>
</evidence>
<sequence>MLKQQVSMSESELASSDQSPSSSTSTPTIQIVSKSFSERLMGKFFDATQFDFVYEQSGLWSPPKDPSLALQLFLNPNPNHPFVRPFRHSLRSYDLIITKLVQAKMFPQMEQLLDQLHTQTRFPTPEPLLRHVIAAYARAGLPSCALRTFLSIPAPSLRSFNSLLHALLAYRDFASFTRLLPHLPRFLGPDACSYNILIHACSLTDDRDRAWKLFNEMRRRGVRPNQITFRTLINLLCKSPQLHLPQAFKVKEDMDRVFKIKPNAFVYTSLIKAVCEVGDFDSAVRLKDEMVRNNLKLDVVVYNTLVSGFLKGGKKDIGFRVLEEMKIGGVKPNSVTCNVLIGEFCREGKFEEAYRILNDGLEGVKPDVFGYNVVIGWLCKEGKWREADDLFGDMPRRQCVPDVVTYRTLFNGLCQCMQFEEAGLVLEEMIFKGYVPRSSNLNEFVGMMCKEGDFELLAKVLSGLVGGGFYCEDVWKTLVLLVCQSEKLLGAFEHFDELVLA</sequence>
<dbReference type="PANTHER" id="PTHR47938">
    <property type="entry name" value="RESPIRATORY COMPLEX I CHAPERONE (CIA84), PUTATIVE (AFU_ORTHOLOGUE AFUA_2G06020)-RELATED"/>
    <property type="match status" value="1"/>
</dbReference>
<feature type="repeat" description="PPR" evidence="3">
    <location>
        <begin position="333"/>
        <end position="363"/>
    </location>
</feature>
<feature type="domain" description="PROP1-like PPR" evidence="5">
    <location>
        <begin position="194"/>
        <end position="364"/>
    </location>
</feature>
<feature type="repeat" description="PPR" evidence="3">
    <location>
        <begin position="402"/>
        <end position="436"/>
    </location>
</feature>
<dbReference type="PROSITE" id="PS51375">
    <property type="entry name" value="PPR"/>
    <property type="match status" value="6"/>
</dbReference>
<dbReference type="Pfam" id="PF17177">
    <property type="entry name" value="PPR_long"/>
    <property type="match status" value="1"/>
</dbReference>
<dbReference type="InterPro" id="IPR033443">
    <property type="entry name" value="PROP1-like_PPR_dom"/>
</dbReference>
<keyword evidence="2" id="KW-0677">Repeat</keyword>
<accession>A0A8T0KBP3</accession>
<evidence type="ECO:0000313" key="6">
    <source>
        <dbReference type="EMBL" id="KAG2396679.1"/>
    </source>
</evidence>
<feature type="repeat" description="PPR" evidence="3">
    <location>
        <begin position="367"/>
        <end position="401"/>
    </location>
</feature>
<dbReference type="EMBL" id="JABFOF010000005">
    <property type="protein sequence ID" value="KAG2396679.1"/>
    <property type="molecule type" value="Genomic_DNA"/>
</dbReference>
<evidence type="ECO:0000313" key="7">
    <source>
        <dbReference type="Proteomes" id="UP000743370"/>
    </source>
</evidence>
<dbReference type="InterPro" id="IPR002885">
    <property type="entry name" value="PPR_rpt"/>
</dbReference>
<dbReference type="InterPro" id="IPR011990">
    <property type="entry name" value="TPR-like_helical_dom_sf"/>
</dbReference>
<reference evidence="6 7" key="1">
    <citation type="submission" date="2020-05" db="EMBL/GenBank/DDBJ databases">
        <title>Vigna angularis (adzuki bean) Var. LongXiaoDou No. 4 denovo assembly.</title>
        <authorList>
            <person name="Xiang H."/>
        </authorList>
    </citation>
    <scope>NUCLEOTIDE SEQUENCE [LARGE SCALE GENOMIC DNA]</scope>
    <source>
        <tissue evidence="6">Leaf</tissue>
    </source>
</reference>
<comment type="similarity">
    <text evidence="1">Belongs to the PPR family. P subfamily.</text>
</comment>
<dbReference type="Proteomes" id="UP000743370">
    <property type="component" value="Unassembled WGS sequence"/>
</dbReference>
<evidence type="ECO:0000256" key="2">
    <source>
        <dbReference type="ARBA" id="ARBA00022737"/>
    </source>
</evidence>
<feature type="repeat" description="PPR" evidence="3">
    <location>
        <begin position="298"/>
        <end position="332"/>
    </location>
</feature>
<organism evidence="6 7">
    <name type="scientific">Phaseolus angularis</name>
    <name type="common">Azuki bean</name>
    <name type="synonym">Vigna angularis</name>
    <dbReference type="NCBI Taxonomy" id="3914"/>
    <lineage>
        <taxon>Eukaryota</taxon>
        <taxon>Viridiplantae</taxon>
        <taxon>Streptophyta</taxon>
        <taxon>Embryophyta</taxon>
        <taxon>Tracheophyta</taxon>
        <taxon>Spermatophyta</taxon>
        <taxon>Magnoliopsida</taxon>
        <taxon>eudicotyledons</taxon>
        <taxon>Gunneridae</taxon>
        <taxon>Pentapetalae</taxon>
        <taxon>rosids</taxon>
        <taxon>fabids</taxon>
        <taxon>Fabales</taxon>
        <taxon>Fabaceae</taxon>
        <taxon>Papilionoideae</taxon>
        <taxon>50 kb inversion clade</taxon>
        <taxon>NPAAA clade</taxon>
        <taxon>indigoferoid/millettioid clade</taxon>
        <taxon>Phaseoleae</taxon>
        <taxon>Vigna</taxon>
    </lineage>
</organism>
<dbReference type="PANTHER" id="PTHR47938:SF7">
    <property type="entry name" value="PENTACOTRIPEPTIDE-REPEAT REGION OF PRORP DOMAIN-CONTAINING PROTEIN"/>
    <property type="match status" value="1"/>
</dbReference>
<protein>
    <submittedName>
        <fullName evidence="6">Putative pentatricopeptide repeat-containing protein</fullName>
    </submittedName>
</protein>
<feature type="repeat" description="PPR" evidence="3">
    <location>
        <begin position="263"/>
        <end position="297"/>
    </location>
</feature>
<dbReference type="GO" id="GO:0003729">
    <property type="term" value="F:mRNA binding"/>
    <property type="evidence" value="ECO:0007669"/>
    <property type="project" value="TreeGrafter"/>
</dbReference>
<comment type="caution">
    <text evidence="6">The sequence shown here is derived from an EMBL/GenBank/DDBJ whole genome shotgun (WGS) entry which is preliminary data.</text>
</comment>
<feature type="repeat" description="PPR" evidence="3">
    <location>
        <begin position="190"/>
        <end position="224"/>
    </location>
</feature>
<proteinExistence type="inferred from homology"/>
<feature type="region of interest" description="Disordered" evidence="4">
    <location>
        <begin position="1"/>
        <end position="28"/>
    </location>
</feature>
<name>A0A8T0KBP3_PHAAN</name>
<evidence type="ECO:0000256" key="4">
    <source>
        <dbReference type="SAM" id="MobiDB-lite"/>
    </source>
</evidence>
<dbReference type="Gene3D" id="1.25.40.10">
    <property type="entry name" value="Tetratricopeptide repeat domain"/>
    <property type="match status" value="3"/>
</dbReference>
<gene>
    <name evidence="6" type="ORF">HKW66_Vig0229540</name>
</gene>
<evidence type="ECO:0000256" key="3">
    <source>
        <dbReference type="PROSITE-ProRule" id="PRU00708"/>
    </source>
</evidence>